<evidence type="ECO:0008006" key="2">
    <source>
        <dbReference type="Google" id="ProtNLM"/>
    </source>
</evidence>
<comment type="caution">
    <text evidence="1">The sequence shown here is derived from an EMBL/GenBank/DDBJ whole genome shotgun (WGS) entry which is preliminary data.</text>
</comment>
<sequence>MQKMLKRLVPGWYFQALMWGNRVPEEQMPDDWGPVCECCGWVMEEVMPDMTWCSRCHWTDYGLQTQAGFEYWWEKHREVCKYVTDQTVQ</sequence>
<accession>A0A0F9C8A3</accession>
<gene>
    <name evidence="1" type="ORF">LCGC14_2356180</name>
</gene>
<dbReference type="AlphaFoldDB" id="A0A0F9C8A3"/>
<dbReference type="EMBL" id="LAZR01034408">
    <property type="protein sequence ID" value="KKL45389.1"/>
    <property type="molecule type" value="Genomic_DNA"/>
</dbReference>
<reference evidence="1" key="1">
    <citation type="journal article" date="2015" name="Nature">
        <title>Complex archaea that bridge the gap between prokaryotes and eukaryotes.</title>
        <authorList>
            <person name="Spang A."/>
            <person name="Saw J.H."/>
            <person name="Jorgensen S.L."/>
            <person name="Zaremba-Niedzwiedzka K."/>
            <person name="Martijn J."/>
            <person name="Lind A.E."/>
            <person name="van Eijk R."/>
            <person name="Schleper C."/>
            <person name="Guy L."/>
            <person name="Ettema T.J."/>
        </authorList>
    </citation>
    <scope>NUCLEOTIDE SEQUENCE</scope>
</reference>
<protein>
    <recommendedName>
        <fullName evidence="2">Cysteine-rich CPCC domain-containing protein</fullName>
    </recommendedName>
</protein>
<proteinExistence type="predicted"/>
<name>A0A0F9C8A3_9ZZZZ</name>
<evidence type="ECO:0000313" key="1">
    <source>
        <dbReference type="EMBL" id="KKL45389.1"/>
    </source>
</evidence>
<organism evidence="1">
    <name type="scientific">marine sediment metagenome</name>
    <dbReference type="NCBI Taxonomy" id="412755"/>
    <lineage>
        <taxon>unclassified sequences</taxon>
        <taxon>metagenomes</taxon>
        <taxon>ecological metagenomes</taxon>
    </lineage>
</organism>